<dbReference type="InterPro" id="IPR035406">
    <property type="entry name" value="DUF5412"/>
</dbReference>
<dbReference type="Pfam" id="PF17428">
    <property type="entry name" value="DUF5412"/>
    <property type="match status" value="1"/>
</dbReference>
<keyword evidence="1" id="KW-0812">Transmembrane</keyword>
<protein>
    <recommendedName>
        <fullName evidence="4">DUF5412 domain-containing protein</fullName>
    </recommendedName>
</protein>
<keyword evidence="1" id="KW-1133">Transmembrane helix</keyword>
<evidence type="ECO:0000313" key="2">
    <source>
        <dbReference type="EMBL" id="PYF06820.1"/>
    </source>
</evidence>
<dbReference type="AlphaFoldDB" id="A0A318TSJ1"/>
<name>A0A318TSJ1_9BACL</name>
<reference evidence="2 3" key="1">
    <citation type="submission" date="2018-06" db="EMBL/GenBank/DDBJ databases">
        <title>Genomic Encyclopedia of Archaeal and Bacterial Type Strains, Phase II (KMG-II): from individual species to whole genera.</title>
        <authorList>
            <person name="Goeker M."/>
        </authorList>
    </citation>
    <scope>NUCLEOTIDE SEQUENCE [LARGE SCALE GENOMIC DNA]</scope>
    <source>
        <strain evidence="2 3">KACC 16626</strain>
    </source>
</reference>
<gene>
    <name evidence="2" type="ORF">BJ095_10754</name>
</gene>
<keyword evidence="3" id="KW-1185">Reference proteome</keyword>
<dbReference type="Proteomes" id="UP000247416">
    <property type="component" value="Unassembled WGS sequence"/>
</dbReference>
<dbReference type="EMBL" id="QJTJ01000007">
    <property type="protein sequence ID" value="PYF06820.1"/>
    <property type="molecule type" value="Genomic_DNA"/>
</dbReference>
<sequence>MTISEIALVNKKKRVYKKILLGFLIVFLLFISLIGYAIYWAFYDMDRLATGEFLTGETSPDGKYTVKAYVTNGGATVAYAVRGELVFNEKEHKSKNIYWNYREDTAHINWISNNEVEINGHKLKVPNEKFDFRHE</sequence>
<evidence type="ECO:0000313" key="3">
    <source>
        <dbReference type="Proteomes" id="UP000247416"/>
    </source>
</evidence>
<accession>A0A318TSJ1</accession>
<organism evidence="2 3">
    <name type="scientific">Ureibacillus chungkukjangi</name>
    <dbReference type="NCBI Taxonomy" id="1202712"/>
    <lineage>
        <taxon>Bacteria</taxon>
        <taxon>Bacillati</taxon>
        <taxon>Bacillota</taxon>
        <taxon>Bacilli</taxon>
        <taxon>Bacillales</taxon>
        <taxon>Caryophanaceae</taxon>
        <taxon>Ureibacillus</taxon>
    </lineage>
</organism>
<keyword evidence="1" id="KW-0472">Membrane</keyword>
<evidence type="ECO:0008006" key="4">
    <source>
        <dbReference type="Google" id="ProtNLM"/>
    </source>
</evidence>
<proteinExistence type="predicted"/>
<comment type="caution">
    <text evidence="2">The sequence shown here is derived from an EMBL/GenBank/DDBJ whole genome shotgun (WGS) entry which is preliminary data.</text>
</comment>
<evidence type="ECO:0000256" key="1">
    <source>
        <dbReference type="SAM" id="Phobius"/>
    </source>
</evidence>
<feature type="transmembrane region" description="Helical" evidence="1">
    <location>
        <begin position="20"/>
        <end position="42"/>
    </location>
</feature>